<accession>A0ABS3RQ22</accession>
<reference evidence="2 3" key="1">
    <citation type="submission" date="2021-03" db="EMBL/GenBank/DDBJ databases">
        <title>Actinomadura violae sp. nov., isolated from lichen in Thailand.</title>
        <authorList>
            <person name="Kanchanasin P."/>
            <person name="Saeng-In P."/>
            <person name="Phongsopitanun W."/>
            <person name="Yuki M."/>
            <person name="Kudo T."/>
            <person name="Ohkuma M."/>
            <person name="Tanasupawat S."/>
        </authorList>
    </citation>
    <scope>NUCLEOTIDE SEQUENCE [LARGE SCALE GENOMIC DNA]</scope>
    <source>
        <strain evidence="2 3">LCR2-06</strain>
    </source>
</reference>
<feature type="region of interest" description="Disordered" evidence="1">
    <location>
        <begin position="45"/>
        <end position="67"/>
    </location>
</feature>
<organism evidence="2 3">
    <name type="scientific">Actinomadura violacea</name>
    <dbReference type="NCBI Taxonomy" id="2819934"/>
    <lineage>
        <taxon>Bacteria</taxon>
        <taxon>Bacillati</taxon>
        <taxon>Actinomycetota</taxon>
        <taxon>Actinomycetes</taxon>
        <taxon>Streptosporangiales</taxon>
        <taxon>Thermomonosporaceae</taxon>
        <taxon>Actinomadura</taxon>
    </lineage>
</organism>
<feature type="compositionally biased region" description="Low complexity" evidence="1">
    <location>
        <begin position="45"/>
        <end position="59"/>
    </location>
</feature>
<dbReference type="RefSeq" id="WP_208241042.1">
    <property type="nucleotide sequence ID" value="NZ_JAGEPF010000008.1"/>
</dbReference>
<gene>
    <name evidence="2" type="ORF">J4709_14770</name>
</gene>
<dbReference type="EMBL" id="JAGEPF010000008">
    <property type="protein sequence ID" value="MBO2458840.1"/>
    <property type="molecule type" value="Genomic_DNA"/>
</dbReference>
<evidence type="ECO:0000256" key="1">
    <source>
        <dbReference type="SAM" id="MobiDB-lite"/>
    </source>
</evidence>
<proteinExistence type="predicted"/>
<evidence type="ECO:0000313" key="3">
    <source>
        <dbReference type="Proteomes" id="UP000680206"/>
    </source>
</evidence>
<protein>
    <submittedName>
        <fullName evidence="2">Uncharacterized protein</fullName>
    </submittedName>
</protein>
<name>A0ABS3RQ22_9ACTN</name>
<dbReference type="Proteomes" id="UP000680206">
    <property type="component" value="Unassembled WGS sequence"/>
</dbReference>
<comment type="caution">
    <text evidence="2">The sequence shown here is derived from an EMBL/GenBank/DDBJ whole genome shotgun (WGS) entry which is preliminary data.</text>
</comment>
<sequence>MDDRTSRQRRLVRLLAGFFGFALTATLSVVPNAAAVEIVRIGTAAAASGAGSRGLASSPARDRRSAPAWPRFSAADVHLWKRLGFVSGETQSPHAALPSAAPDLALQRVRVAAARSRTAVPASVHTGTVQVRGPPISTGS</sequence>
<keyword evidence="3" id="KW-1185">Reference proteome</keyword>
<evidence type="ECO:0000313" key="2">
    <source>
        <dbReference type="EMBL" id="MBO2458840.1"/>
    </source>
</evidence>